<evidence type="ECO:0000313" key="8">
    <source>
        <dbReference type="Proteomes" id="UP001500016"/>
    </source>
</evidence>
<reference evidence="7 8" key="1">
    <citation type="journal article" date="2019" name="Int. J. Syst. Evol. Microbiol.">
        <title>The Global Catalogue of Microorganisms (GCM) 10K type strain sequencing project: providing services to taxonomists for standard genome sequencing and annotation.</title>
        <authorList>
            <consortium name="The Broad Institute Genomics Platform"/>
            <consortium name="The Broad Institute Genome Sequencing Center for Infectious Disease"/>
            <person name="Wu L."/>
            <person name="Ma J."/>
        </authorList>
    </citation>
    <scope>NUCLEOTIDE SEQUENCE [LARGE SCALE GENOMIC DNA]</scope>
    <source>
        <strain evidence="7 8">JCM 15478</strain>
    </source>
</reference>
<dbReference type="RefSeq" id="WP_344535698.1">
    <property type="nucleotide sequence ID" value="NZ_BAAAPE010000030.1"/>
</dbReference>
<dbReference type="PANTHER" id="PTHR43214">
    <property type="entry name" value="TWO-COMPONENT RESPONSE REGULATOR"/>
    <property type="match status" value="1"/>
</dbReference>
<evidence type="ECO:0000313" key="7">
    <source>
        <dbReference type="EMBL" id="GAA2104526.1"/>
    </source>
</evidence>
<evidence type="ECO:0008006" key="9">
    <source>
        <dbReference type="Google" id="ProtNLM"/>
    </source>
</evidence>
<comment type="caution">
    <text evidence="7">The sequence shown here is derived from an EMBL/GenBank/DDBJ whole genome shotgun (WGS) entry which is preliminary data.</text>
</comment>
<dbReference type="InterPro" id="IPR016032">
    <property type="entry name" value="Sig_transdc_resp-reg_C-effctor"/>
</dbReference>
<organism evidence="7 8">
    <name type="scientific">Streptomyces albiaxialis</name>
    <dbReference type="NCBI Taxonomy" id="329523"/>
    <lineage>
        <taxon>Bacteria</taxon>
        <taxon>Bacillati</taxon>
        <taxon>Actinomycetota</taxon>
        <taxon>Actinomycetes</taxon>
        <taxon>Kitasatosporales</taxon>
        <taxon>Streptomycetaceae</taxon>
        <taxon>Streptomyces</taxon>
    </lineage>
</organism>
<dbReference type="PROSITE" id="PS50110">
    <property type="entry name" value="RESPONSE_REGULATORY"/>
    <property type="match status" value="1"/>
</dbReference>
<dbReference type="Proteomes" id="UP001500016">
    <property type="component" value="Unassembled WGS sequence"/>
</dbReference>
<dbReference type="EMBL" id="BAAAPE010000030">
    <property type="protein sequence ID" value="GAA2104526.1"/>
    <property type="molecule type" value="Genomic_DNA"/>
</dbReference>
<dbReference type="Pfam" id="PF00072">
    <property type="entry name" value="Response_reg"/>
    <property type="match status" value="1"/>
</dbReference>
<dbReference type="Gene3D" id="3.40.50.2300">
    <property type="match status" value="1"/>
</dbReference>
<dbReference type="CDD" id="cd06170">
    <property type="entry name" value="LuxR_C_like"/>
    <property type="match status" value="1"/>
</dbReference>
<evidence type="ECO:0000259" key="5">
    <source>
        <dbReference type="PROSITE" id="PS50043"/>
    </source>
</evidence>
<dbReference type="InterPro" id="IPR011006">
    <property type="entry name" value="CheY-like_superfamily"/>
</dbReference>
<proteinExistence type="predicted"/>
<dbReference type="SMART" id="SM00421">
    <property type="entry name" value="HTH_LUXR"/>
    <property type="match status" value="1"/>
</dbReference>
<evidence type="ECO:0000256" key="4">
    <source>
        <dbReference type="PROSITE-ProRule" id="PRU00169"/>
    </source>
</evidence>
<feature type="domain" description="Response regulatory" evidence="6">
    <location>
        <begin position="3"/>
        <end position="145"/>
    </location>
</feature>
<name>A0ABN2X721_9ACTN</name>
<keyword evidence="8" id="KW-1185">Reference proteome</keyword>
<dbReference type="PANTHER" id="PTHR43214:SF24">
    <property type="entry name" value="TRANSCRIPTIONAL REGULATORY PROTEIN NARL-RELATED"/>
    <property type="match status" value="1"/>
</dbReference>
<dbReference type="PROSITE" id="PS50043">
    <property type="entry name" value="HTH_LUXR_2"/>
    <property type="match status" value="1"/>
</dbReference>
<dbReference type="InterPro" id="IPR000792">
    <property type="entry name" value="Tscrpt_reg_LuxR_C"/>
</dbReference>
<evidence type="ECO:0000256" key="2">
    <source>
        <dbReference type="ARBA" id="ARBA00023125"/>
    </source>
</evidence>
<sequence>MIRVLIVDDEALLRSALQRILDAEPDIEVPHTCDGAAAAQAIRLHRPDVVLLDLRMPEVDGLSALSPRTANTVVNGYLTAPCHQEPDPRIAALTARERDVLVLLAEGLSNAEIGRRLLMSTATAKDHVSAILAKLQVANRIQAAVPAHTSGLTLSA</sequence>
<keyword evidence="4" id="KW-0597">Phosphoprotein</keyword>
<dbReference type="PRINTS" id="PR00038">
    <property type="entry name" value="HTHLUXR"/>
</dbReference>
<dbReference type="InterPro" id="IPR001789">
    <property type="entry name" value="Sig_transdc_resp-reg_receiver"/>
</dbReference>
<dbReference type="Pfam" id="PF00196">
    <property type="entry name" value="GerE"/>
    <property type="match status" value="1"/>
</dbReference>
<accession>A0ABN2X721</accession>
<dbReference type="InterPro" id="IPR039420">
    <property type="entry name" value="WalR-like"/>
</dbReference>
<feature type="domain" description="HTH luxR-type" evidence="5">
    <location>
        <begin position="86"/>
        <end position="151"/>
    </location>
</feature>
<keyword evidence="1" id="KW-0805">Transcription regulation</keyword>
<dbReference type="Gene3D" id="1.10.10.10">
    <property type="entry name" value="Winged helix-like DNA-binding domain superfamily/Winged helix DNA-binding domain"/>
    <property type="match status" value="1"/>
</dbReference>
<dbReference type="SUPFAM" id="SSF46894">
    <property type="entry name" value="C-terminal effector domain of the bipartite response regulators"/>
    <property type="match status" value="1"/>
</dbReference>
<dbReference type="SUPFAM" id="SSF52172">
    <property type="entry name" value="CheY-like"/>
    <property type="match status" value="1"/>
</dbReference>
<keyword evidence="3" id="KW-0804">Transcription</keyword>
<keyword evidence="2" id="KW-0238">DNA-binding</keyword>
<protein>
    <recommendedName>
        <fullName evidence="9">DNA-binding response regulator</fullName>
    </recommendedName>
</protein>
<evidence type="ECO:0000256" key="1">
    <source>
        <dbReference type="ARBA" id="ARBA00023015"/>
    </source>
</evidence>
<gene>
    <name evidence="7" type="ORF">GCM10009801_80210</name>
</gene>
<dbReference type="SMART" id="SM00448">
    <property type="entry name" value="REC"/>
    <property type="match status" value="1"/>
</dbReference>
<dbReference type="InterPro" id="IPR036388">
    <property type="entry name" value="WH-like_DNA-bd_sf"/>
</dbReference>
<evidence type="ECO:0000256" key="3">
    <source>
        <dbReference type="ARBA" id="ARBA00023163"/>
    </source>
</evidence>
<evidence type="ECO:0000259" key="6">
    <source>
        <dbReference type="PROSITE" id="PS50110"/>
    </source>
</evidence>
<feature type="modified residue" description="4-aspartylphosphate" evidence="4">
    <location>
        <position position="53"/>
    </location>
</feature>